<gene>
    <name evidence="2" type="ORF">B0H16DRAFT_1581240</name>
</gene>
<evidence type="ECO:0000313" key="3">
    <source>
        <dbReference type="Proteomes" id="UP001215598"/>
    </source>
</evidence>
<evidence type="ECO:0000313" key="2">
    <source>
        <dbReference type="EMBL" id="KAJ7732402.1"/>
    </source>
</evidence>
<feature type="compositionally biased region" description="Acidic residues" evidence="1">
    <location>
        <begin position="127"/>
        <end position="138"/>
    </location>
</feature>
<accession>A0AAD7I0F8</accession>
<reference evidence="2" key="1">
    <citation type="submission" date="2023-03" db="EMBL/GenBank/DDBJ databases">
        <title>Massive genome expansion in bonnet fungi (Mycena s.s.) driven by repeated elements and novel gene families across ecological guilds.</title>
        <authorList>
            <consortium name="Lawrence Berkeley National Laboratory"/>
            <person name="Harder C.B."/>
            <person name="Miyauchi S."/>
            <person name="Viragh M."/>
            <person name="Kuo A."/>
            <person name="Thoen E."/>
            <person name="Andreopoulos B."/>
            <person name="Lu D."/>
            <person name="Skrede I."/>
            <person name="Drula E."/>
            <person name="Henrissat B."/>
            <person name="Morin E."/>
            <person name="Kohler A."/>
            <person name="Barry K."/>
            <person name="LaButti K."/>
            <person name="Morin E."/>
            <person name="Salamov A."/>
            <person name="Lipzen A."/>
            <person name="Mereny Z."/>
            <person name="Hegedus B."/>
            <person name="Baldrian P."/>
            <person name="Stursova M."/>
            <person name="Weitz H."/>
            <person name="Taylor A."/>
            <person name="Grigoriev I.V."/>
            <person name="Nagy L.G."/>
            <person name="Martin F."/>
            <person name="Kauserud H."/>
        </authorList>
    </citation>
    <scope>NUCLEOTIDE SEQUENCE</scope>
    <source>
        <strain evidence="2">CBHHK182m</strain>
    </source>
</reference>
<keyword evidence="3" id="KW-1185">Reference proteome</keyword>
<feature type="compositionally biased region" description="Basic and acidic residues" evidence="1">
    <location>
        <begin position="139"/>
        <end position="170"/>
    </location>
</feature>
<dbReference type="Proteomes" id="UP001215598">
    <property type="component" value="Unassembled WGS sequence"/>
</dbReference>
<feature type="region of interest" description="Disordered" evidence="1">
    <location>
        <begin position="120"/>
        <end position="170"/>
    </location>
</feature>
<organism evidence="2 3">
    <name type="scientific">Mycena metata</name>
    <dbReference type="NCBI Taxonomy" id="1033252"/>
    <lineage>
        <taxon>Eukaryota</taxon>
        <taxon>Fungi</taxon>
        <taxon>Dikarya</taxon>
        <taxon>Basidiomycota</taxon>
        <taxon>Agaricomycotina</taxon>
        <taxon>Agaricomycetes</taxon>
        <taxon>Agaricomycetidae</taxon>
        <taxon>Agaricales</taxon>
        <taxon>Marasmiineae</taxon>
        <taxon>Mycenaceae</taxon>
        <taxon>Mycena</taxon>
    </lineage>
</organism>
<proteinExistence type="predicted"/>
<dbReference type="AlphaFoldDB" id="A0AAD7I0F8"/>
<protein>
    <submittedName>
        <fullName evidence="2">Uncharacterized protein</fullName>
    </submittedName>
</protein>
<dbReference type="EMBL" id="JARKIB010000145">
    <property type="protein sequence ID" value="KAJ7732402.1"/>
    <property type="molecule type" value="Genomic_DNA"/>
</dbReference>
<sequence>MTSVDFKILIASATQTSGYLFLCPTKDFRNRPTSFSWPDCPAYWSLEPSGLDRLSVEQATQFGFPAIELTTQVRGKSWDTSVYIGVRQFHQAKGFDPDSQDIAQQMGHPLYQLSGERDSAFAHDNDDCFDDGTDEEDMSEHPEAEEHPSNEDGAHEEDQGHSSRDSNSEEFVAGHDDDKVEGAHLQDALYDAHQDGPNSADPEANLAPQISDDRAIGGGFIQRLFWGLQRALATESLDTDIISPYLLLCKYPAALSPIEPRYETAGNVLCLASNF</sequence>
<comment type="caution">
    <text evidence="2">The sequence shown here is derived from an EMBL/GenBank/DDBJ whole genome shotgun (WGS) entry which is preliminary data.</text>
</comment>
<evidence type="ECO:0000256" key="1">
    <source>
        <dbReference type="SAM" id="MobiDB-lite"/>
    </source>
</evidence>
<name>A0AAD7I0F8_9AGAR</name>